<gene>
    <name evidence="1" type="ORF">SAMN05216529_11440</name>
</gene>
<reference evidence="2" key="1">
    <citation type="submission" date="2017-07" db="EMBL/GenBank/DDBJ databases">
        <authorList>
            <person name="Varghese N."/>
            <person name="Submissions S."/>
        </authorList>
    </citation>
    <scope>NUCLEOTIDE SEQUENCE [LARGE SCALE GENOMIC DNA]</scope>
    <source>
        <strain evidence="2">NLAE-zl-C134</strain>
    </source>
</reference>
<keyword evidence="2" id="KW-1185">Reference proteome</keyword>
<sequence>MPTINLRDFYPCCNENIFVEITDEMVEAMRAAYRQQEA</sequence>
<evidence type="ECO:0000313" key="2">
    <source>
        <dbReference type="Proteomes" id="UP000254051"/>
    </source>
</evidence>
<dbReference type="EMBL" id="UHJJ01000014">
    <property type="protein sequence ID" value="SUQ15591.1"/>
    <property type="molecule type" value="Genomic_DNA"/>
</dbReference>
<proteinExistence type="predicted"/>
<accession>A0A315ZTL4</accession>
<dbReference type="Proteomes" id="UP000254051">
    <property type="component" value="Unassembled WGS sequence"/>
</dbReference>
<dbReference type="AlphaFoldDB" id="A0A315ZTL4"/>
<organism evidence="1 2">
    <name type="scientific">Faecalicatena contorta</name>
    <dbReference type="NCBI Taxonomy" id="39482"/>
    <lineage>
        <taxon>Bacteria</taxon>
        <taxon>Bacillati</taxon>
        <taxon>Bacillota</taxon>
        <taxon>Clostridia</taxon>
        <taxon>Lachnospirales</taxon>
        <taxon>Lachnospiraceae</taxon>
        <taxon>Faecalicatena</taxon>
    </lineage>
</organism>
<evidence type="ECO:0000313" key="1">
    <source>
        <dbReference type="EMBL" id="SUQ15591.1"/>
    </source>
</evidence>
<protein>
    <submittedName>
        <fullName evidence="1">RNA polymerase sigma-70 factor, ECF subfamily</fullName>
    </submittedName>
</protein>
<name>A0A315ZTL4_9FIRM</name>